<dbReference type="PROSITE" id="PS50943">
    <property type="entry name" value="HTH_CROC1"/>
    <property type="match status" value="1"/>
</dbReference>
<organism evidence="2 3">
    <name type="scientific">Streptomyces benahoarensis</name>
    <dbReference type="NCBI Taxonomy" id="2595054"/>
    <lineage>
        <taxon>Bacteria</taxon>
        <taxon>Bacillati</taxon>
        <taxon>Actinomycetota</taxon>
        <taxon>Actinomycetes</taxon>
        <taxon>Kitasatosporales</taxon>
        <taxon>Streptomycetaceae</taxon>
        <taxon>Streptomyces</taxon>
    </lineage>
</organism>
<protein>
    <submittedName>
        <fullName evidence="2">Helix-turn-helix domain-containing protein</fullName>
    </submittedName>
</protein>
<evidence type="ECO:0000313" key="2">
    <source>
        <dbReference type="EMBL" id="TSB35245.1"/>
    </source>
</evidence>
<dbReference type="SMART" id="SM00530">
    <property type="entry name" value="HTH_XRE"/>
    <property type="match status" value="1"/>
</dbReference>
<name>A0A553Z186_9ACTN</name>
<sequence length="302" mass="33510">MTAAQPSREPSLRHYLDNPRGGPTVLRIVLGTQLRRLREAAGVSREAAGDAIRGSHAKISRLELGRVSCKERDISDLLTLYGVTADAERADFLALARRTSTPGWWHRYNDVLPSWFETHVGLEEAASVIRTYEVQFVPGLLQTPEYARAVARLGHPRASAEDIERRVALRVERQKLLTAPHAPRLWAVMDEASLRRPLGSAQVMAEQLRHLLEMSKLPNVTLQIAPFSLGGLAAAGGPITILRFLEPDLPDIVYLEQLTSALYLDKRDDVDHYLAVMDRLSAQAESPRGSLAILEGLLHELS</sequence>
<accession>A0A553Z186</accession>
<gene>
    <name evidence="2" type="ORF">FNZ23_21420</name>
</gene>
<proteinExistence type="predicted"/>
<dbReference type="InterPro" id="IPR001387">
    <property type="entry name" value="Cro/C1-type_HTH"/>
</dbReference>
<dbReference type="GO" id="GO:0003677">
    <property type="term" value="F:DNA binding"/>
    <property type="evidence" value="ECO:0007669"/>
    <property type="project" value="InterPro"/>
</dbReference>
<dbReference type="InterPro" id="IPR043917">
    <property type="entry name" value="DUF5753"/>
</dbReference>
<keyword evidence="3" id="KW-1185">Reference proteome</keyword>
<comment type="caution">
    <text evidence="2">The sequence shown here is derived from an EMBL/GenBank/DDBJ whole genome shotgun (WGS) entry which is preliminary data.</text>
</comment>
<dbReference type="Pfam" id="PF19054">
    <property type="entry name" value="DUF5753"/>
    <property type="match status" value="1"/>
</dbReference>
<dbReference type="RefSeq" id="WP_143944041.1">
    <property type="nucleotide sequence ID" value="NZ_VKLS01000322.1"/>
</dbReference>
<dbReference type="Pfam" id="PF13560">
    <property type="entry name" value="HTH_31"/>
    <property type="match status" value="1"/>
</dbReference>
<dbReference type="OrthoDB" id="5177725at2"/>
<dbReference type="InterPro" id="IPR010982">
    <property type="entry name" value="Lambda_DNA-bd_dom_sf"/>
</dbReference>
<dbReference type="EMBL" id="VKLS01000322">
    <property type="protein sequence ID" value="TSB35245.1"/>
    <property type="molecule type" value="Genomic_DNA"/>
</dbReference>
<dbReference type="Gene3D" id="1.10.260.40">
    <property type="entry name" value="lambda repressor-like DNA-binding domains"/>
    <property type="match status" value="1"/>
</dbReference>
<dbReference type="SUPFAM" id="SSF47413">
    <property type="entry name" value="lambda repressor-like DNA-binding domains"/>
    <property type="match status" value="1"/>
</dbReference>
<evidence type="ECO:0000313" key="3">
    <source>
        <dbReference type="Proteomes" id="UP000320888"/>
    </source>
</evidence>
<dbReference type="CDD" id="cd00093">
    <property type="entry name" value="HTH_XRE"/>
    <property type="match status" value="1"/>
</dbReference>
<reference evidence="2 3" key="1">
    <citation type="submission" date="2019-07" db="EMBL/GenBank/DDBJ databases">
        <title>Draft genome for Streptomyces benahoarensis MZ03-48.</title>
        <authorList>
            <person name="Gonzalez-Pimentel J.L."/>
        </authorList>
    </citation>
    <scope>NUCLEOTIDE SEQUENCE [LARGE SCALE GENOMIC DNA]</scope>
    <source>
        <strain evidence="2 3">MZ03-48</strain>
    </source>
</reference>
<dbReference type="AlphaFoldDB" id="A0A553Z186"/>
<dbReference type="Proteomes" id="UP000320888">
    <property type="component" value="Unassembled WGS sequence"/>
</dbReference>
<evidence type="ECO:0000259" key="1">
    <source>
        <dbReference type="PROSITE" id="PS50943"/>
    </source>
</evidence>
<feature type="domain" description="HTH cro/C1-type" evidence="1">
    <location>
        <begin position="34"/>
        <end position="89"/>
    </location>
</feature>